<dbReference type="InterPro" id="IPR037504">
    <property type="entry name" value="PSI_induc_2"/>
</dbReference>
<keyword evidence="2" id="KW-0472">Membrane</keyword>
<dbReference type="EMBL" id="ML979135">
    <property type="protein sequence ID" value="KAF1916705.1"/>
    <property type="molecule type" value="Genomic_DNA"/>
</dbReference>
<feature type="region of interest" description="Disordered" evidence="1">
    <location>
        <begin position="223"/>
        <end position="323"/>
    </location>
</feature>
<keyword evidence="2" id="KW-0812">Transmembrane</keyword>
<dbReference type="GO" id="GO:0005935">
    <property type="term" value="C:cellular bud neck"/>
    <property type="evidence" value="ECO:0007669"/>
    <property type="project" value="TreeGrafter"/>
</dbReference>
<dbReference type="GO" id="GO:0005886">
    <property type="term" value="C:plasma membrane"/>
    <property type="evidence" value="ECO:0007669"/>
    <property type="project" value="TreeGrafter"/>
</dbReference>
<protein>
    <submittedName>
        <fullName evidence="3">Uncharacterized protein</fullName>
    </submittedName>
</protein>
<accession>A0A6A5QM68</accession>
<dbReference type="PANTHER" id="PTHR40018">
    <property type="entry name" value="[PSI+] INDUCTION PROTEIN 2"/>
    <property type="match status" value="1"/>
</dbReference>
<feature type="region of interest" description="Disordered" evidence="1">
    <location>
        <begin position="166"/>
        <end position="203"/>
    </location>
</feature>
<evidence type="ECO:0000313" key="3">
    <source>
        <dbReference type="EMBL" id="KAF1916705.1"/>
    </source>
</evidence>
<gene>
    <name evidence="3" type="ORF">BDU57DRAFT_516948</name>
</gene>
<keyword evidence="2" id="KW-1133">Transmembrane helix</keyword>
<feature type="transmembrane region" description="Helical" evidence="2">
    <location>
        <begin position="34"/>
        <end position="56"/>
    </location>
</feature>
<feature type="compositionally biased region" description="Polar residues" evidence="1">
    <location>
        <begin position="301"/>
        <end position="323"/>
    </location>
</feature>
<dbReference type="AlphaFoldDB" id="A0A6A5QM68"/>
<evidence type="ECO:0000313" key="4">
    <source>
        <dbReference type="Proteomes" id="UP000800096"/>
    </source>
</evidence>
<sequence length="323" mass="35160">MAHLLARQNPLDDVRTTLSSWDNCMAKSYCKWPVIIAIVVGGLIALSVVVCIARCICCGAECVMCCCKCCSCCGSSGSRHRRMKSDPYGAPPPVNPYAPAPFDARPLHQQYRSHAAPAFAAAPAPDRPQFAAFDSPAKPANEDALPAMPSWGDARDRHVAVVDEQPLAPKQGDMELDRLDHPAPYGHTQPSPAPPPSYHTDAYHSDAYHTDAYHTDAYHSDAYHSYSPARQPSPPQQHLPSTYDMPSHDTYVPVRTHTPGYPDHPSPVYDAVSGPPPQPASAYPGQRSYTPQPPTGYPGQKTYQAFNPGQTSEQSSGVQRTWD</sequence>
<proteinExistence type="predicted"/>
<evidence type="ECO:0000256" key="2">
    <source>
        <dbReference type="SAM" id="Phobius"/>
    </source>
</evidence>
<feature type="compositionally biased region" description="Basic and acidic residues" evidence="1">
    <location>
        <begin position="172"/>
        <end position="181"/>
    </location>
</feature>
<dbReference type="PANTHER" id="PTHR40018:SF1">
    <property type="entry name" value="[PSI+] INDUCTION PROTEIN 2"/>
    <property type="match status" value="1"/>
</dbReference>
<keyword evidence="4" id="KW-1185">Reference proteome</keyword>
<reference evidence="3" key="1">
    <citation type="journal article" date="2020" name="Stud. Mycol.">
        <title>101 Dothideomycetes genomes: a test case for predicting lifestyles and emergence of pathogens.</title>
        <authorList>
            <person name="Haridas S."/>
            <person name="Albert R."/>
            <person name="Binder M."/>
            <person name="Bloem J."/>
            <person name="Labutti K."/>
            <person name="Salamov A."/>
            <person name="Andreopoulos B."/>
            <person name="Baker S."/>
            <person name="Barry K."/>
            <person name="Bills G."/>
            <person name="Bluhm B."/>
            <person name="Cannon C."/>
            <person name="Castanera R."/>
            <person name="Culley D."/>
            <person name="Daum C."/>
            <person name="Ezra D."/>
            <person name="Gonzalez J."/>
            <person name="Henrissat B."/>
            <person name="Kuo A."/>
            <person name="Liang C."/>
            <person name="Lipzen A."/>
            <person name="Lutzoni F."/>
            <person name="Magnuson J."/>
            <person name="Mondo S."/>
            <person name="Nolan M."/>
            <person name="Ohm R."/>
            <person name="Pangilinan J."/>
            <person name="Park H.-J."/>
            <person name="Ramirez L."/>
            <person name="Alfaro M."/>
            <person name="Sun H."/>
            <person name="Tritt A."/>
            <person name="Yoshinaga Y."/>
            <person name="Zwiers L.-H."/>
            <person name="Turgeon B."/>
            <person name="Goodwin S."/>
            <person name="Spatafora J."/>
            <person name="Crous P."/>
            <person name="Grigoriev I."/>
        </authorList>
    </citation>
    <scope>NUCLEOTIDE SEQUENCE</scope>
    <source>
        <strain evidence="3">HMLAC05119</strain>
    </source>
</reference>
<evidence type="ECO:0000256" key="1">
    <source>
        <dbReference type="SAM" id="MobiDB-lite"/>
    </source>
</evidence>
<dbReference type="Proteomes" id="UP000800096">
    <property type="component" value="Unassembled WGS sequence"/>
</dbReference>
<dbReference type="OrthoDB" id="5401332at2759"/>
<name>A0A6A5QM68_AMPQU</name>
<organism evidence="3 4">
    <name type="scientific">Ampelomyces quisqualis</name>
    <name type="common">Powdery mildew agent</name>
    <dbReference type="NCBI Taxonomy" id="50730"/>
    <lineage>
        <taxon>Eukaryota</taxon>
        <taxon>Fungi</taxon>
        <taxon>Dikarya</taxon>
        <taxon>Ascomycota</taxon>
        <taxon>Pezizomycotina</taxon>
        <taxon>Dothideomycetes</taxon>
        <taxon>Pleosporomycetidae</taxon>
        <taxon>Pleosporales</taxon>
        <taxon>Pleosporineae</taxon>
        <taxon>Phaeosphaeriaceae</taxon>
        <taxon>Ampelomyces</taxon>
    </lineage>
</organism>